<name>A0A0R2P000_9ACTN</name>
<reference evidence="7 8" key="1">
    <citation type="submission" date="2015-10" db="EMBL/GenBank/DDBJ databases">
        <title>Metagenome-Assembled Genomes uncover a global brackish microbiome.</title>
        <authorList>
            <person name="Hugerth L.W."/>
            <person name="Larsson J."/>
            <person name="Alneberg J."/>
            <person name="Lindh M.V."/>
            <person name="Legrand C."/>
            <person name="Pinhassi J."/>
            <person name="Andersson A.F."/>
        </authorList>
    </citation>
    <scope>NUCLEOTIDE SEQUENCE [LARGE SCALE GENOMIC DNA]</scope>
    <source>
        <strain evidence="7">BACL2 MAG-120802-bin41</strain>
    </source>
</reference>
<keyword evidence="3 6" id="KW-0812">Transmembrane</keyword>
<feature type="transmembrane region" description="Helical" evidence="6">
    <location>
        <begin position="76"/>
        <end position="94"/>
    </location>
</feature>
<feature type="transmembrane region" description="Helical" evidence="6">
    <location>
        <begin position="181"/>
        <end position="197"/>
    </location>
</feature>
<sequence>MFNLRDKGAEIWESQGRVGRVAIAVGAIAIVAALPFMGGTFLNTPVADYESVLVYPIAMFVLMAIGLNIVIGKSGLLDLGYVAFFAIGAYTMGLLGTKTDLNTWEILPIGIAMAMFSGIILGVPALKLRGDYLAIITLGFGEIVRIVALNLGALGRSEGIQGIPTPPGIFGIEYAFDSHRIYYWTLLILILLAIWMVRRLSARRAGRAWESIRQDEDAAELLGVPTFKYKVWAFVLGASVGGAAGVIYASKTLFIAPDNFTLQISILILACVVFGGMGNIWGVILGAVILGYLPDRIRFLSDARLLVFGLVLVLMMNLRPDGILPRKKREKAIVKKDAS</sequence>
<feature type="transmembrane region" description="Helical" evidence="6">
    <location>
        <begin position="21"/>
        <end position="41"/>
    </location>
</feature>
<dbReference type="Proteomes" id="UP000053941">
    <property type="component" value="Unassembled WGS sequence"/>
</dbReference>
<dbReference type="InterPro" id="IPR043428">
    <property type="entry name" value="LivM-like"/>
</dbReference>
<feature type="transmembrane region" description="Helical" evidence="6">
    <location>
        <begin position="231"/>
        <end position="250"/>
    </location>
</feature>
<evidence type="ECO:0000256" key="1">
    <source>
        <dbReference type="ARBA" id="ARBA00004651"/>
    </source>
</evidence>
<evidence type="ECO:0000256" key="6">
    <source>
        <dbReference type="SAM" id="Phobius"/>
    </source>
</evidence>
<dbReference type="PANTHER" id="PTHR30482">
    <property type="entry name" value="HIGH-AFFINITY BRANCHED-CHAIN AMINO ACID TRANSPORT SYSTEM PERMEASE"/>
    <property type="match status" value="1"/>
</dbReference>
<dbReference type="GO" id="GO:0015658">
    <property type="term" value="F:branched-chain amino acid transmembrane transporter activity"/>
    <property type="evidence" value="ECO:0007669"/>
    <property type="project" value="InterPro"/>
</dbReference>
<feature type="transmembrane region" description="Helical" evidence="6">
    <location>
        <begin position="133"/>
        <end position="154"/>
    </location>
</feature>
<feature type="transmembrane region" description="Helical" evidence="6">
    <location>
        <begin position="106"/>
        <end position="126"/>
    </location>
</feature>
<keyword evidence="2" id="KW-1003">Cell membrane</keyword>
<dbReference type="EMBL" id="LIAS01000001">
    <property type="protein sequence ID" value="KRO31406.1"/>
    <property type="molecule type" value="Genomic_DNA"/>
</dbReference>
<dbReference type="PANTHER" id="PTHR30482:SF10">
    <property type="entry name" value="HIGH-AFFINITY BRANCHED-CHAIN AMINO ACID TRANSPORT PROTEIN BRAE"/>
    <property type="match status" value="1"/>
</dbReference>
<evidence type="ECO:0000256" key="2">
    <source>
        <dbReference type="ARBA" id="ARBA00022475"/>
    </source>
</evidence>
<evidence type="ECO:0000256" key="4">
    <source>
        <dbReference type="ARBA" id="ARBA00022989"/>
    </source>
</evidence>
<comment type="caution">
    <text evidence="7">The sequence shown here is derived from an EMBL/GenBank/DDBJ whole genome shotgun (WGS) entry which is preliminary data.</text>
</comment>
<gene>
    <name evidence="7" type="ORF">ABR60_03150</name>
</gene>
<evidence type="ECO:0000256" key="5">
    <source>
        <dbReference type="ARBA" id="ARBA00023136"/>
    </source>
</evidence>
<accession>A0A0R2P000</accession>
<dbReference type="GO" id="GO:0005886">
    <property type="term" value="C:plasma membrane"/>
    <property type="evidence" value="ECO:0007669"/>
    <property type="project" value="UniProtKB-SubCell"/>
</dbReference>
<feature type="transmembrane region" description="Helical" evidence="6">
    <location>
        <begin position="53"/>
        <end position="71"/>
    </location>
</feature>
<evidence type="ECO:0000313" key="8">
    <source>
        <dbReference type="Proteomes" id="UP000053941"/>
    </source>
</evidence>
<protein>
    <submittedName>
        <fullName evidence="7">Branched-chain amino acid ABC transporter permease</fullName>
    </submittedName>
</protein>
<keyword evidence="5 6" id="KW-0472">Membrane</keyword>
<proteinExistence type="predicted"/>
<dbReference type="CDD" id="cd06581">
    <property type="entry name" value="TM_PBP1_LivM_like"/>
    <property type="match status" value="1"/>
</dbReference>
<evidence type="ECO:0000256" key="3">
    <source>
        <dbReference type="ARBA" id="ARBA00022692"/>
    </source>
</evidence>
<evidence type="ECO:0000313" key="7">
    <source>
        <dbReference type="EMBL" id="KRO31406.1"/>
    </source>
</evidence>
<dbReference type="AlphaFoldDB" id="A0A0R2P000"/>
<dbReference type="Pfam" id="PF02653">
    <property type="entry name" value="BPD_transp_2"/>
    <property type="match status" value="1"/>
</dbReference>
<keyword evidence="4 6" id="KW-1133">Transmembrane helix</keyword>
<organism evidence="7 8">
    <name type="scientific">Actinobacteria bacterium BACL2 MAG-120802-bin41</name>
    <dbReference type="NCBI Taxonomy" id="1655568"/>
    <lineage>
        <taxon>Bacteria</taxon>
        <taxon>Bacillati</taxon>
        <taxon>Actinomycetota</taxon>
        <taxon>Actinomycetes</taxon>
        <taxon>Actinomycetes incertae sedis</taxon>
        <taxon>ac1 cluster</taxon>
    </lineage>
</organism>
<comment type="subcellular location">
    <subcellularLocation>
        <location evidence="1">Cell membrane</location>
        <topology evidence="1">Multi-pass membrane protein</topology>
    </subcellularLocation>
</comment>
<feature type="transmembrane region" description="Helical" evidence="6">
    <location>
        <begin position="262"/>
        <end position="292"/>
    </location>
</feature>
<dbReference type="InterPro" id="IPR001851">
    <property type="entry name" value="ABC_transp_permease"/>
</dbReference>